<dbReference type="InterPro" id="IPR005546">
    <property type="entry name" value="Autotransporte_beta"/>
</dbReference>
<organism evidence="2 3">
    <name type="scientific">Bartonella vinsonii subsp. arupensis OK-94-513</name>
    <dbReference type="NCBI Taxonomy" id="1094562"/>
    <lineage>
        <taxon>Bacteria</taxon>
        <taxon>Pseudomonadati</taxon>
        <taxon>Pseudomonadota</taxon>
        <taxon>Alphaproteobacteria</taxon>
        <taxon>Hyphomicrobiales</taxon>
        <taxon>Bartonellaceae</taxon>
        <taxon>Bartonella</taxon>
    </lineage>
</organism>
<dbReference type="RefSeq" id="WP_004864845.1">
    <property type="nucleotide sequence ID" value="NZ_JH725038.1"/>
</dbReference>
<evidence type="ECO:0000259" key="1">
    <source>
        <dbReference type="PROSITE" id="PS51208"/>
    </source>
</evidence>
<dbReference type="NCBIfam" id="TIGR04415">
    <property type="entry name" value="O_hepto_targRPT"/>
    <property type="match status" value="2"/>
</dbReference>
<dbReference type="Gene3D" id="2.40.128.130">
    <property type="entry name" value="Autotransporter beta-domain"/>
    <property type="match status" value="1"/>
</dbReference>
<dbReference type="Gene3D" id="2.160.20.20">
    <property type="match status" value="2"/>
</dbReference>
<dbReference type="InterPro" id="IPR051551">
    <property type="entry name" value="Autotransporter_adhesion"/>
</dbReference>
<comment type="caution">
    <text evidence="2">The sequence shown here is derived from an EMBL/GenBank/DDBJ whole genome shotgun (WGS) entry which is preliminary data.</text>
</comment>
<dbReference type="NCBIfam" id="TIGR01414">
    <property type="entry name" value="autotrans_barl"/>
    <property type="match status" value="2"/>
</dbReference>
<dbReference type="AlphaFoldDB" id="J1JQI1"/>
<dbReference type="InterPro" id="IPR030930">
    <property type="entry name" value="AIDA"/>
</dbReference>
<dbReference type="SUPFAM" id="SSF51126">
    <property type="entry name" value="Pectin lyase-like"/>
    <property type="match status" value="2"/>
</dbReference>
<dbReference type="InterPro" id="IPR004899">
    <property type="entry name" value="Pertactin_central"/>
</dbReference>
<dbReference type="SUPFAM" id="SSF103515">
    <property type="entry name" value="Autotransporter"/>
    <property type="match status" value="1"/>
</dbReference>
<dbReference type="InterPro" id="IPR011050">
    <property type="entry name" value="Pectin_lyase_fold/virulence"/>
</dbReference>
<dbReference type="InterPro" id="IPR036709">
    <property type="entry name" value="Autotransporte_beta_dom_sf"/>
</dbReference>
<dbReference type="NCBIfam" id="NF040482">
    <property type="entry name" value="auto_BafA_Cterm"/>
    <property type="match status" value="1"/>
</dbReference>
<evidence type="ECO:0000313" key="3">
    <source>
        <dbReference type="Proteomes" id="UP000002304"/>
    </source>
</evidence>
<sequence length="1075" mass="115758">MQHKLILGFWALMTSSFVLKIASAEGETVSRERPLMAVCVSKNLEETGKNLVSENFIIKDGQVETVVKGKFLTDTLIEEYGLQSVEYGGQTQDTIICGGEQIVLGEGSSAYNTEIHGKGETVGQQNVYDDGVAFFANVMSGGEQNLSTWLGDKGGVAVDTKVYAAGVQNVFTGSKANTVTLEDGALQRVHAGGYVNTLMINSGANSLIYSGAILEGEVKVNGTGKLHLYAGDKGQQTKVEEIILKGKESQLHSIATEVDGSSSLIGKLSGEGSVIYTSISTGSTELNPYYSLLHIDDLSGNIDFIFRANFAGGHGDYLFIEKGTGNHTVSVMDAGTEIINASFSSLDLITDKSGGAYFTLKNNFGEKADAVDGGAYMYDLKQKDYNGGKIWYLAISEKPSTFLIIPPHTILPIAETFENEKDKTVSKNAIVSSHTSDFSVSEDKFVLQNFLLNDDRTVYIWDDGETEGTKFSINNTVEGSGTLYVEAGGFSENTTVGNGGSEVVAEQGISKSTIVYEGGRQSVEGGGTAIDTEIYGGNQLVFGEGDVNDGVVSSTAYSTKIYGQGDALGQQSVYDDGVVSDTKIMRGGVQNLAKWFADDDDFALKSGGLAMNTEIFEGGIQRVLAGGEADIVTLYDGAVQIVHAGGYVKNLTINGGANSWIFSGAILGEKITVNNLGQLNLYAGDDKFRTTVEEITLSGEESKLYSIANISDGRSSYIQNLSGAGKVIFASADSHLYYSQFYIDNLSGSLHFNFNVSLAEGKGDYLFINNGSGYHTISVKDSGLEITDPSSKSLDIIVDKSGRANFTLQNFSGANVKALDGGTYIYGLKQREGDDEDEKIWYLAAVYIDNIPRGRRTPRHLSHNQTVSFLSTIPALRDQAPEVVRSADQHHFSEEREQSVVSANAQSFTDQILLRPSNKNKLSSQLSEELLVSDFLTTPSTDAVLSLSVTPALVFKNELQTVRAGRGILERNKKTSALWTYAIKSKENVSADHIDFKLEQTGIILGIGGLNELAHGEFSIGGFGSYDKARVTHARGGVSNINTYGIGAYATYFDHSGWYLDSVLKYNHYQNTLNA</sequence>
<protein>
    <submittedName>
        <fullName evidence="2">Outer membrane autotransporter barrel domain-containing protein</fullName>
    </submittedName>
</protein>
<dbReference type="PANTHER" id="PTHR35037:SF7">
    <property type="entry name" value="AUTOTRANSPORTER"/>
    <property type="match status" value="1"/>
</dbReference>
<dbReference type="PROSITE" id="PS51208">
    <property type="entry name" value="AUTOTRANSPORTER"/>
    <property type="match status" value="1"/>
</dbReference>
<accession>J1JQI1</accession>
<dbReference type="HOGENOM" id="CLU_002318_5_2_5"/>
<dbReference type="EMBL" id="AILZ01000031">
    <property type="protein sequence ID" value="EJF87062.1"/>
    <property type="molecule type" value="Genomic_DNA"/>
</dbReference>
<name>J1JQI1_BARVI</name>
<dbReference type="Pfam" id="PF03797">
    <property type="entry name" value="Autotransporter"/>
    <property type="match status" value="1"/>
</dbReference>
<feature type="non-terminal residue" evidence="2">
    <location>
        <position position="1075"/>
    </location>
</feature>
<reference evidence="2 3" key="1">
    <citation type="submission" date="2012-03" db="EMBL/GenBank/DDBJ databases">
        <title>The Genome Sequence of Bartonella vinsonii subsp. arupensis OK-94-513.</title>
        <authorList>
            <consortium name="The Broad Institute Genome Sequencing Platform"/>
            <consortium name="The Broad Institute Genome Sequencing Center for Infectious Disease"/>
            <person name="Feldgarden M."/>
            <person name="Kirby J."/>
            <person name="Kosoy M."/>
            <person name="Birtles R."/>
            <person name="Probert W.S."/>
            <person name="Chiaraviglio L."/>
            <person name="Young S.K."/>
            <person name="Zeng Q."/>
            <person name="Gargeya S."/>
            <person name="Fitzgerald M."/>
            <person name="Haas B."/>
            <person name="Abouelleil A."/>
            <person name="Alvarado L."/>
            <person name="Arachchi H.M."/>
            <person name="Berlin A."/>
            <person name="Chapman S.B."/>
            <person name="Gearin G."/>
            <person name="Goldberg J."/>
            <person name="Griggs A."/>
            <person name="Gujja S."/>
            <person name="Hansen M."/>
            <person name="Heiman D."/>
            <person name="Howarth C."/>
            <person name="Larimer J."/>
            <person name="Lui A."/>
            <person name="MacDonald P.J.P."/>
            <person name="McCowen C."/>
            <person name="Montmayeur A."/>
            <person name="Murphy C."/>
            <person name="Neiman D."/>
            <person name="Pearson M."/>
            <person name="Priest M."/>
            <person name="Roberts A."/>
            <person name="Saif S."/>
            <person name="Shea T."/>
            <person name="Sisk P."/>
            <person name="Stolte C."/>
            <person name="Sykes S."/>
            <person name="Wortman J."/>
            <person name="Nusbaum C."/>
            <person name="Birren B."/>
        </authorList>
    </citation>
    <scope>NUCLEOTIDE SEQUENCE [LARGE SCALE GENOMIC DNA]</scope>
    <source>
        <strain evidence="2 3">OK-94-513</strain>
    </source>
</reference>
<evidence type="ECO:0000313" key="2">
    <source>
        <dbReference type="EMBL" id="EJF87062.1"/>
    </source>
</evidence>
<dbReference type="InterPro" id="IPR006315">
    <property type="entry name" value="OM_autotransptr_brl_dom"/>
</dbReference>
<feature type="domain" description="Autotransporter" evidence="1">
    <location>
        <begin position="971"/>
        <end position="1075"/>
    </location>
</feature>
<dbReference type="InterPro" id="IPR012332">
    <property type="entry name" value="Autotransporter_pectin_lyase_C"/>
</dbReference>
<gene>
    <name evidence="2" type="ORF">ME1_01293</name>
</gene>
<dbReference type="STRING" id="1094562.ME1_01293"/>
<dbReference type="Pfam" id="PF03212">
    <property type="entry name" value="Pertactin"/>
    <property type="match status" value="2"/>
</dbReference>
<dbReference type="Proteomes" id="UP000002304">
    <property type="component" value="Unassembled WGS sequence"/>
</dbReference>
<dbReference type="GO" id="GO:0019867">
    <property type="term" value="C:outer membrane"/>
    <property type="evidence" value="ECO:0007669"/>
    <property type="project" value="InterPro"/>
</dbReference>
<dbReference type="PANTHER" id="PTHR35037">
    <property type="entry name" value="C-TERMINAL REGION OF AIDA-LIKE PROTEIN"/>
    <property type="match status" value="1"/>
</dbReference>
<proteinExistence type="predicted"/>